<sequence length="129" mass="15331">MRVKFRTSDKQIICLGNDVLSKMKLLRRYVDSERKYIEADEIIEDLPFLHSAEVQLIKRWCDLHKNNPENEKSAANDRAFFEQNRPYILNILDAAFKLEIDSLLDACILYLDDELQKGNFEEVWQRFFG</sequence>
<dbReference type="InterPro" id="IPR036296">
    <property type="entry name" value="SKP1-like_dim_sf"/>
</dbReference>
<feature type="non-terminal residue" evidence="1">
    <location>
        <position position="129"/>
    </location>
</feature>
<proteinExistence type="predicted"/>
<dbReference type="GO" id="GO:0006511">
    <property type="term" value="P:ubiquitin-dependent protein catabolic process"/>
    <property type="evidence" value="ECO:0007669"/>
    <property type="project" value="InterPro"/>
</dbReference>
<evidence type="ECO:0000313" key="1">
    <source>
        <dbReference type="EMBL" id="VUZ52928.1"/>
    </source>
</evidence>
<organism evidence="1 2">
    <name type="scientific">Hymenolepis diminuta</name>
    <name type="common">Rat tapeworm</name>
    <dbReference type="NCBI Taxonomy" id="6216"/>
    <lineage>
        <taxon>Eukaryota</taxon>
        <taxon>Metazoa</taxon>
        <taxon>Spiralia</taxon>
        <taxon>Lophotrochozoa</taxon>
        <taxon>Platyhelminthes</taxon>
        <taxon>Cestoda</taxon>
        <taxon>Eucestoda</taxon>
        <taxon>Cyclophyllidea</taxon>
        <taxon>Hymenolepididae</taxon>
        <taxon>Hymenolepis</taxon>
    </lineage>
</organism>
<keyword evidence="2" id="KW-1185">Reference proteome</keyword>
<dbReference type="AlphaFoldDB" id="A0A564Z201"/>
<dbReference type="InterPro" id="IPR011333">
    <property type="entry name" value="SKP1/BTB/POZ_sf"/>
</dbReference>
<dbReference type="SUPFAM" id="SSF81382">
    <property type="entry name" value="Skp1 dimerisation domain-like"/>
    <property type="match status" value="1"/>
</dbReference>
<dbReference type="Gene3D" id="3.30.710.10">
    <property type="entry name" value="Potassium Channel Kv1.1, Chain A"/>
    <property type="match status" value="1"/>
</dbReference>
<accession>A0A564Z201</accession>
<dbReference type="Proteomes" id="UP000321570">
    <property type="component" value="Unassembled WGS sequence"/>
</dbReference>
<name>A0A564Z201_HYMDI</name>
<protein>
    <recommendedName>
        <fullName evidence="3">Skp1_POZ domain-containing protein</fullName>
    </recommendedName>
</protein>
<reference evidence="1 2" key="1">
    <citation type="submission" date="2019-07" db="EMBL/GenBank/DDBJ databases">
        <authorList>
            <person name="Jastrzebski P J."/>
            <person name="Paukszto L."/>
            <person name="Jastrzebski P J."/>
        </authorList>
    </citation>
    <scope>NUCLEOTIDE SEQUENCE [LARGE SCALE GENOMIC DNA]</scope>
    <source>
        <strain evidence="1 2">WMS-il1</strain>
    </source>
</reference>
<evidence type="ECO:0008006" key="3">
    <source>
        <dbReference type="Google" id="ProtNLM"/>
    </source>
</evidence>
<dbReference type="EMBL" id="CABIJS010000543">
    <property type="protein sequence ID" value="VUZ52928.1"/>
    <property type="molecule type" value="Genomic_DNA"/>
</dbReference>
<gene>
    <name evidence="1" type="ORF">WMSIL1_LOCUS11394</name>
</gene>
<evidence type="ECO:0000313" key="2">
    <source>
        <dbReference type="Proteomes" id="UP000321570"/>
    </source>
</evidence>